<evidence type="ECO:0000313" key="1">
    <source>
        <dbReference type="EMBL" id="MDM8563235.1"/>
    </source>
</evidence>
<evidence type="ECO:0000313" key="2">
    <source>
        <dbReference type="Proteomes" id="UP001171945"/>
    </source>
</evidence>
<dbReference type="Proteomes" id="UP001171945">
    <property type="component" value="Unassembled WGS sequence"/>
</dbReference>
<gene>
    <name evidence="1" type="ORF">QUF54_07765</name>
</gene>
<accession>A0ABT7VUH0</accession>
<sequence length="76" mass="8825">LNRFVGWASIFLPTFLSFRRWATKTPCPPYILTSEGMRTLTFQRREKLCTPTSSQYHLDKVLGQSVINQSFKIKVS</sequence>
<keyword evidence="2" id="KW-1185">Reference proteome</keyword>
<proteinExistence type="predicted"/>
<reference evidence="1" key="1">
    <citation type="submission" date="2023-06" db="EMBL/GenBank/DDBJ databases">
        <title>Uncultivated large filamentous bacteria from sulfidic sediments reveal new species and different genomic features in energy metabolism and defense.</title>
        <authorList>
            <person name="Fonseca A."/>
        </authorList>
    </citation>
    <scope>NUCLEOTIDE SEQUENCE</scope>
    <source>
        <strain evidence="1">HSG4</strain>
    </source>
</reference>
<organism evidence="1 2">
    <name type="scientific">Candidatus Marithioploca araucensis</name>
    <dbReference type="NCBI Taxonomy" id="70273"/>
    <lineage>
        <taxon>Bacteria</taxon>
        <taxon>Pseudomonadati</taxon>
        <taxon>Pseudomonadota</taxon>
        <taxon>Gammaproteobacteria</taxon>
        <taxon>Thiotrichales</taxon>
        <taxon>Thiotrichaceae</taxon>
        <taxon>Candidatus Marithioploca</taxon>
    </lineage>
</organism>
<evidence type="ECO:0008006" key="3">
    <source>
        <dbReference type="Google" id="ProtNLM"/>
    </source>
</evidence>
<feature type="non-terminal residue" evidence="1">
    <location>
        <position position="1"/>
    </location>
</feature>
<comment type="caution">
    <text evidence="1">The sequence shown here is derived from an EMBL/GenBank/DDBJ whole genome shotgun (WGS) entry which is preliminary data.</text>
</comment>
<name>A0ABT7VUH0_9GAMM</name>
<dbReference type="EMBL" id="JAUCGM010000521">
    <property type="protein sequence ID" value="MDM8563235.1"/>
    <property type="molecule type" value="Genomic_DNA"/>
</dbReference>
<protein>
    <recommendedName>
        <fullName evidence="3">Secreted protein</fullName>
    </recommendedName>
</protein>